<dbReference type="SUPFAM" id="SSF54909">
    <property type="entry name" value="Dimeric alpha+beta barrel"/>
    <property type="match status" value="1"/>
</dbReference>
<sequence>MKNSKRFQINLPGELLQANIFKPDGRKYRNYVFIRFKQIDGGKTQLRQTIKKIAQKYLTSQSQQELDTINYKKSIRDGGNYKSASIINIGFTYPGMEQLLNSAALRNLTIDRSFRNGMRQSQARLQDYGDSWQDHKTERGSNVDCDWFYSESGTNEAGESGQPSGCPGDEKIDLHLRRVDMFISIASSDDEICVKKTTEIRDALSKSPGIGFLFTQAGVRLRNAATNKAESPLSFQEGFSDISDKDSLARRLLVKERWHLYSSGAPTYGTYLAFRKLEIHQDEWKKRVESLVGQLKPTVTTKKDESLESYAKALLMGRFENGTPLAISKEPLGHEYWTSEGKDLPFNYRDDPAGARCPLGAHVRAMNPQGSEKNDLEIVRRGISYQEENTAGLLFVSLQKSIDDQFEPLFDRMAAPFHVDAIAYRSNPNDPNLKIPAISPEPQLQIPTGTGKEISLKPFILPGGENLTTFRGGDYFYLPSVAFLCTFSVY</sequence>
<evidence type="ECO:0000256" key="2">
    <source>
        <dbReference type="ARBA" id="ARBA00022559"/>
    </source>
</evidence>
<dbReference type="Proteomes" id="UP000770785">
    <property type="component" value="Unassembled WGS sequence"/>
</dbReference>
<evidence type="ECO:0000256" key="4">
    <source>
        <dbReference type="ARBA" id="ARBA00023002"/>
    </source>
</evidence>
<proteinExistence type="predicted"/>
<keyword evidence="3" id="KW-0479">Metal-binding</keyword>
<dbReference type="InterPro" id="IPR011008">
    <property type="entry name" value="Dimeric_a/b-barrel"/>
</dbReference>
<evidence type="ECO:0000259" key="7">
    <source>
        <dbReference type="Pfam" id="PF21105"/>
    </source>
</evidence>
<dbReference type="Pfam" id="PF21105">
    <property type="entry name" value="DyP_N"/>
    <property type="match status" value="1"/>
</dbReference>
<protein>
    <submittedName>
        <fullName evidence="8">Deferrochelatase/peroxidase EfeB</fullName>
    </submittedName>
</protein>
<dbReference type="PANTHER" id="PTHR30521:SF5">
    <property type="entry name" value="BLR4509 PROTEIN"/>
    <property type="match status" value="1"/>
</dbReference>
<comment type="cofactor">
    <cofactor evidence="1">
        <name>heme b</name>
        <dbReference type="ChEBI" id="CHEBI:60344"/>
    </cofactor>
</comment>
<dbReference type="PROSITE" id="PS51404">
    <property type="entry name" value="DYP_PEROXIDASE"/>
    <property type="match status" value="1"/>
</dbReference>
<dbReference type="PANTHER" id="PTHR30521">
    <property type="entry name" value="DEFERROCHELATASE/PEROXIDASE"/>
    <property type="match status" value="1"/>
</dbReference>
<keyword evidence="9" id="KW-1185">Reference proteome</keyword>
<dbReference type="RefSeq" id="WP_168038896.1">
    <property type="nucleotide sequence ID" value="NZ_JAATJH010000005.1"/>
</dbReference>
<organism evidence="8 9">
    <name type="scientific">Neolewinella antarctica</name>
    <dbReference type="NCBI Taxonomy" id="442734"/>
    <lineage>
        <taxon>Bacteria</taxon>
        <taxon>Pseudomonadati</taxon>
        <taxon>Bacteroidota</taxon>
        <taxon>Saprospiria</taxon>
        <taxon>Saprospirales</taxon>
        <taxon>Lewinellaceae</taxon>
        <taxon>Neolewinella</taxon>
    </lineage>
</organism>
<dbReference type="EMBL" id="JAATJH010000005">
    <property type="protein sequence ID" value="NJC27628.1"/>
    <property type="molecule type" value="Genomic_DNA"/>
</dbReference>
<dbReference type="InterPro" id="IPR006314">
    <property type="entry name" value="Dyp_peroxidase"/>
</dbReference>
<dbReference type="InterPro" id="IPR049509">
    <property type="entry name" value="DyP_N"/>
</dbReference>
<keyword evidence="5" id="KW-0408">Iron</keyword>
<name>A0ABX0XFI0_9BACT</name>
<evidence type="ECO:0000256" key="1">
    <source>
        <dbReference type="ARBA" id="ARBA00001970"/>
    </source>
</evidence>
<evidence type="ECO:0000256" key="5">
    <source>
        <dbReference type="ARBA" id="ARBA00023004"/>
    </source>
</evidence>
<dbReference type="InterPro" id="IPR048328">
    <property type="entry name" value="Dyp_perox_C"/>
</dbReference>
<evidence type="ECO:0000256" key="3">
    <source>
        <dbReference type="ARBA" id="ARBA00022723"/>
    </source>
</evidence>
<evidence type="ECO:0000259" key="6">
    <source>
        <dbReference type="Pfam" id="PF20628"/>
    </source>
</evidence>
<evidence type="ECO:0000313" key="9">
    <source>
        <dbReference type="Proteomes" id="UP000770785"/>
    </source>
</evidence>
<comment type="caution">
    <text evidence="8">The sequence shown here is derived from an EMBL/GenBank/DDBJ whole genome shotgun (WGS) entry which is preliminary data.</text>
</comment>
<gene>
    <name evidence="8" type="ORF">GGR27_003145</name>
</gene>
<keyword evidence="2" id="KW-0575">Peroxidase</keyword>
<dbReference type="Pfam" id="PF20628">
    <property type="entry name" value="Dyp_perox_C"/>
    <property type="match status" value="1"/>
</dbReference>
<feature type="domain" description="DyP dimeric alpha+beta barrel" evidence="7">
    <location>
        <begin position="17"/>
        <end position="135"/>
    </location>
</feature>
<evidence type="ECO:0000313" key="8">
    <source>
        <dbReference type="EMBL" id="NJC27628.1"/>
    </source>
</evidence>
<accession>A0ABX0XFI0</accession>
<reference evidence="8 9" key="1">
    <citation type="submission" date="2020-03" db="EMBL/GenBank/DDBJ databases">
        <title>Genomic Encyclopedia of Type Strains, Phase IV (KMG-IV): sequencing the most valuable type-strain genomes for metagenomic binning, comparative biology and taxonomic classification.</title>
        <authorList>
            <person name="Goeker M."/>
        </authorList>
    </citation>
    <scope>NUCLEOTIDE SEQUENCE [LARGE SCALE GENOMIC DNA]</scope>
    <source>
        <strain evidence="8 9">DSM 105096</strain>
    </source>
</reference>
<feature type="domain" description="Dyp-type peroxidase C-terminal" evidence="6">
    <location>
        <begin position="265"/>
        <end position="412"/>
    </location>
</feature>
<keyword evidence="4" id="KW-0560">Oxidoreductase</keyword>